<name>A0A6M3JX26_9ZZZZ</name>
<sequence length="361" mass="38568">MALTVTNKTTSVWGDRMVLMCDVAFDSSYAFGGESFNYSVMGFDHVDRVIIEPVQGYHFAYDYTNKKIKVLHNAPPIVVEEQQTIASNAITLRYPPAYIMAVAQSATNVKLTTSGATVGANECQPTAVFTWGAQGGLTFHSGLSGVVYVSYVTQAWKEVWDNLVQEEAVTPESHIGTLTYDAIAIQAINASAGGTTTNSCLMIDKDDTPATTECSVDFSDSAAVTLTFATADAVTAAVCTYIKLPSSGFLKDNWVEEEAMTATSNVCTPAYPILLWGYSGQLLENAAVTGRIINIGGSAGTDEGYINFNDPYTKITQDAVTTGTAAYVKGRRGDIPTVPIECHTGLSLSDLSTVKVTVLGW</sequence>
<accession>A0A6M3JX26</accession>
<organism evidence="1">
    <name type="scientific">viral metagenome</name>
    <dbReference type="NCBI Taxonomy" id="1070528"/>
    <lineage>
        <taxon>unclassified sequences</taxon>
        <taxon>metagenomes</taxon>
        <taxon>organismal metagenomes</taxon>
    </lineage>
</organism>
<gene>
    <name evidence="1" type="ORF">MM415A01966_0010</name>
</gene>
<evidence type="ECO:0000313" key="1">
    <source>
        <dbReference type="EMBL" id="QJA74590.1"/>
    </source>
</evidence>
<dbReference type="EMBL" id="MT142107">
    <property type="protein sequence ID" value="QJA74590.1"/>
    <property type="molecule type" value="Genomic_DNA"/>
</dbReference>
<dbReference type="AlphaFoldDB" id="A0A6M3JX26"/>
<protein>
    <submittedName>
        <fullName evidence="1">Uncharacterized protein</fullName>
    </submittedName>
</protein>
<reference evidence="1" key="1">
    <citation type="submission" date="2020-03" db="EMBL/GenBank/DDBJ databases">
        <title>The deep terrestrial virosphere.</title>
        <authorList>
            <person name="Holmfeldt K."/>
            <person name="Nilsson E."/>
            <person name="Simone D."/>
            <person name="Lopez-Fernandez M."/>
            <person name="Wu X."/>
            <person name="de Brujin I."/>
            <person name="Lundin D."/>
            <person name="Andersson A."/>
            <person name="Bertilsson S."/>
            <person name="Dopson M."/>
        </authorList>
    </citation>
    <scope>NUCLEOTIDE SEQUENCE</scope>
    <source>
        <strain evidence="1">MM415A01966</strain>
    </source>
</reference>
<proteinExistence type="predicted"/>